<gene>
    <name evidence="1" type="ORF">NWI01_11500</name>
</gene>
<evidence type="ECO:0000313" key="2">
    <source>
        <dbReference type="Proteomes" id="UP000318825"/>
    </source>
</evidence>
<evidence type="ECO:0000313" key="1">
    <source>
        <dbReference type="EMBL" id="GEC15258.1"/>
    </source>
</evidence>
<name>A0A4Y3W9P9_NITWI</name>
<comment type="caution">
    <text evidence="1">The sequence shown here is derived from an EMBL/GenBank/DDBJ whole genome shotgun (WGS) entry which is preliminary data.</text>
</comment>
<dbReference type="RefSeq" id="WP_141382991.1">
    <property type="nucleotide sequence ID" value="NZ_BJNF01000027.1"/>
</dbReference>
<dbReference type="EMBL" id="BJNF01000027">
    <property type="protein sequence ID" value="GEC15258.1"/>
    <property type="molecule type" value="Genomic_DNA"/>
</dbReference>
<sequence>MSEPLWNDTDDPFIWYDVPPMVVEHIANLQNGFRGVDFVLTTAIDLLDAGDVDSTRELLETALAEMRAAMRVN</sequence>
<proteinExistence type="predicted"/>
<protein>
    <submittedName>
        <fullName evidence="1">Uncharacterized protein</fullName>
    </submittedName>
</protein>
<dbReference type="Proteomes" id="UP000318825">
    <property type="component" value="Unassembled WGS sequence"/>
</dbReference>
<reference evidence="1 2" key="1">
    <citation type="submission" date="2019-06" db="EMBL/GenBank/DDBJ databases">
        <title>Whole genome shotgun sequence of Nitrobacter winogradskyi NBRC 14297.</title>
        <authorList>
            <person name="Hosoyama A."/>
            <person name="Uohara A."/>
            <person name="Ohji S."/>
            <person name="Ichikawa N."/>
        </authorList>
    </citation>
    <scope>NUCLEOTIDE SEQUENCE [LARGE SCALE GENOMIC DNA]</scope>
    <source>
        <strain evidence="1 2">NBRC 14297</strain>
    </source>
</reference>
<accession>A0A4Y3W9P9</accession>
<organism evidence="1 2">
    <name type="scientific">Nitrobacter winogradskyi</name>
    <name type="common">Nitrobacter agilis</name>
    <dbReference type="NCBI Taxonomy" id="913"/>
    <lineage>
        <taxon>Bacteria</taxon>
        <taxon>Pseudomonadati</taxon>
        <taxon>Pseudomonadota</taxon>
        <taxon>Alphaproteobacteria</taxon>
        <taxon>Hyphomicrobiales</taxon>
        <taxon>Nitrobacteraceae</taxon>
        <taxon>Nitrobacter</taxon>
    </lineage>
</organism>
<dbReference type="AlphaFoldDB" id="A0A4Y3W9P9"/>